<reference evidence="2 3" key="1">
    <citation type="journal article" date="2019" name="Sci. Data">
        <title>Hybrid genome assembly and annotation of Danionella translucida.</title>
        <authorList>
            <person name="Kadobianskyi M."/>
            <person name="Schulze L."/>
            <person name="Schuelke M."/>
            <person name="Judkewitz B."/>
        </authorList>
    </citation>
    <scope>NUCLEOTIDE SEQUENCE [LARGE SCALE GENOMIC DNA]</scope>
    <source>
        <strain evidence="2 3">Bolton</strain>
    </source>
</reference>
<accession>A0A553Q164</accession>
<organism evidence="2 3">
    <name type="scientific">Danionella cerebrum</name>
    <dbReference type="NCBI Taxonomy" id="2873325"/>
    <lineage>
        <taxon>Eukaryota</taxon>
        <taxon>Metazoa</taxon>
        <taxon>Chordata</taxon>
        <taxon>Craniata</taxon>
        <taxon>Vertebrata</taxon>
        <taxon>Euteleostomi</taxon>
        <taxon>Actinopterygii</taxon>
        <taxon>Neopterygii</taxon>
        <taxon>Teleostei</taxon>
        <taxon>Ostariophysi</taxon>
        <taxon>Cypriniformes</taxon>
        <taxon>Danionidae</taxon>
        <taxon>Danioninae</taxon>
        <taxon>Danionella</taxon>
    </lineage>
</organism>
<feature type="region of interest" description="Disordered" evidence="1">
    <location>
        <begin position="73"/>
        <end position="121"/>
    </location>
</feature>
<sequence>MTRYCSLLRRLLSRGSKGEDEEEDEAVTKSLAVEPGVTTLYRLLHEDAAVEPLERGKRVSFVDAESTVMKVVSPYSGRETQGDTKRDLTEMKERERGCSEEHGEREPVMKMGQQSKKERAKWRKRLAMLRGALEKRGGH</sequence>
<evidence type="ECO:0000313" key="2">
    <source>
        <dbReference type="EMBL" id="TRY83683.1"/>
    </source>
</evidence>
<dbReference type="EMBL" id="SRMA01026462">
    <property type="protein sequence ID" value="TRY83683.1"/>
    <property type="molecule type" value="Genomic_DNA"/>
</dbReference>
<name>A0A553Q164_9TELE</name>
<dbReference type="Proteomes" id="UP000316079">
    <property type="component" value="Unassembled WGS sequence"/>
</dbReference>
<dbReference type="AlphaFoldDB" id="A0A553Q164"/>
<proteinExistence type="predicted"/>
<evidence type="ECO:0000256" key="1">
    <source>
        <dbReference type="SAM" id="MobiDB-lite"/>
    </source>
</evidence>
<gene>
    <name evidence="2" type="ORF">DNTS_027971</name>
</gene>
<keyword evidence="3" id="KW-1185">Reference proteome</keyword>
<feature type="compositionally biased region" description="Basic and acidic residues" evidence="1">
    <location>
        <begin position="80"/>
        <end position="108"/>
    </location>
</feature>
<comment type="caution">
    <text evidence="2">The sequence shown here is derived from an EMBL/GenBank/DDBJ whole genome shotgun (WGS) entry which is preliminary data.</text>
</comment>
<evidence type="ECO:0000313" key="3">
    <source>
        <dbReference type="Proteomes" id="UP000316079"/>
    </source>
</evidence>
<protein>
    <submittedName>
        <fullName evidence="2">Uncharacterized protein</fullName>
    </submittedName>
</protein>